<dbReference type="AlphaFoldDB" id="A0A8F6TW21"/>
<evidence type="ECO:0000259" key="3">
    <source>
        <dbReference type="PROSITE" id="PS51831"/>
    </source>
</evidence>
<dbReference type="EMBL" id="CP079194">
    <property type="protein sequence ID" value="QXT38973.1"/>
    <property type="molecule type" value="Genomic_DNA"/>
</dbReference>
<dbReference type="Proteomes" id="UP000825009">
    <property type="component" value="Chromosome"/>
</dbReference>
<dbReference type="PANTHER" id="PTHR11373">
    <property type="entry name" value="DEOXYNUCLEOSIDE TRIPHOSPHATE TRIPHOSPHOHYDROLASE"/>
    <property type="match status" value="1"/>
</dbReference>
<dbReference type="HAMAP" id="MF_01212">
    <property type="entry name" value="dGTPase_type2"/>
    <property type="match status" value="1"/>
</dbReference>
<evidence type="ECO:0000256" key="2">
    <source>
        <dbReference type="HAMAP-Rule" id="MF_01212"/>
    </source>
</evidence>
<keyword evidence="5" id="KW-1185">Reference proteome</keyword>
<organism evidence="4 5">
    <name type="scientific">Gymnodinialimonas ceratoperidinii</name>
    <dbReference type="NCBI Taxonomy" id="2856823"/>
    <lineage>
        <taxon>Bacteria</taxon>
        <taxon>Pseudomonadati</taxon>
        <taxon>Pseudomonadota</taxon>
        <taxon>Alphaproteobacteria</taxon>
        <taxon>Rhodobacterales</taxon>
        <taxon>Paracoccaceae</taxon>
        <taxon>Gymnodinialimonas</taxon>
    </lineage>
</organism>
<dbReference type="InterPro" id="IPR026875">
    <property type="entry name" value="PHydrolase_assoc_dom"/>
</dbReference>
<dbReference type="NCBIfam" id="TIGR01353">
    <property type="entry name" value="dGTP_triPase"/>
    <property type="match status" value="1"/>
</dbReference>
<protein>
    <recommendedName>
        <fullName evidence="2">Deoxyguanosinetriphosphate triphosphohydrolase-like protein</fullName>
    </recommendedName>
</protein>
<name>A0A8F6TW21_9RHOB</name>
<dbReference type="NCBIfam" id="NF002326">
    <property type="entry name" value="PRK01286.1-1"/>
    <property type="match status" value="1"/>
</dbReference>
<dbReference type="KEGG" id="gce:KYE46_13680"/>
<proteinExistence type="inferred from homology"/>
<dbReference type="Pfam" id="PF13286">
    <property type="entry name" value="HD_assoc"/>
    <property type="match status" value="1"/>
</dbReference>
<dbReference type="PANTHER" id="PTHR11373:SF43">
    <property type="entry name" value="DEOXYGUANOSINETRIPHOSPHATE TRIPHOSPHOHYDROLASE-LIKE PROTEIN"/>
    <property type="match status" value="1"/>
</dbReference>
<dbReference type="InterPro" id="IPR050135">
    <property type="entry name" value="dGTPase-like"/>
</dbReference>
<gene>
    <name evidence="4" type="ORF">KYE46_13680</name>
</gene>
<dbReference type="InterPro" id="IPR006674">
    <property type="entry name" value="HD_domain"/>
</dbReference>
<sequence length="396" mass="44555">MRAVYSCDPNATRGRIVAEEESAHRSPFQRDRDRIIHSSAFRRLKHKTQVFVEHEGDYFRTRLTHSLEVAQVARTMARSLGLDEDLTETVALAHDLGHPPFGHTGEDALQALMAPYGGYDHNAQALRIVTHLERHYAEFDGLNLTWETLEGIAKHNGPVAEPLPWALKASCAGIDLELSTHASAEAQVAALADDIAYNHHDLHDGLRAELFSTDELAELPILRDCFAAVDGLYPGLNYYRRRHEALRRFFGVLVEDVLHNARAVLAEIEPQSPMDIRLAGRPIIRFSSGLFQDLQVIRKFLFTRMYRAPSVVVMRKEVTRVIEELFPFFLEHPEELPKQWRKDVEDVAGDGTALARIVSDYISGMTDRFALQIHHRLIGGTDVGTVNGPNSLNFGA</sequence>
<dbReference type="Pfam" id="PF01966">
    <property type="entry name" value="HD"/>
    <property type="match status" value="1"/>
</dbReference>
<dbReference type="InterPro" id="IPR003607">
    <property type="entry name" value="HD/PDEase_dom"/>
</dbReference>
<dbReference type="CDD" id="cd00077">
    <property type="entry name" value="HDc"/>
    <property type="match status" value="1"/>
</dbReference>
<dbReference type="SMART" id="SM00471">
    <property type="entry name" value="HDc"/>
    <property type="match status" value="1"/>
</dbReference>
<dbReference type="PROSITE" id="PS51831">
    <property type="entry name" value="HD"/>
    <property type="match status" value="1"/>
</dbReference>
<accession>A0A8F6TW21</accession>
<dbReference type="RefSeq" id="WP_219001218.1">
    <property type="nucleotide sequence ID" value="NZ_CP079194.1"/>
</dbReference>
<reference evidence="4 5" key="1">
    <citation type="submission" date="2021-07" db="EMBL/GenBank/DDBJ databases">
        <title>A novel Jannaschia species isolated from marine dinoflagellate Ceratoperidinium margalefii.</title>
        <authorList>
            <person name="Jiang Y."/>
            <person name="Li Z."/>
        </authorList>
    </citation>
    <scope>NUCLEOTIDE SEQUENCE [LARGE SCALE GENOMIC DNA]</scope>
    <source>
        <strain evidence="4 5">J12C1-MA-4</strain>
    </source>
</reference>
<feature type="domain" description="HD" evidence="3">
    <location>
        <begin position="62"/>
        <end position="198"/>
    </location>
</feature>
<comment type="similarity">
    <text evidence="2">Belongs to the dGTPase family. Type 2 subfamily.</text>
</comment>
<dbReference type="NCBIfam" id="NF002328">
    <property type="entry name" value="PRK01286.1-3"/>
    <property type="match status" value="1"/>
</dbReference>
<evidence type="ECO:0000313" key="5">
    <source>
        <dbReference type="Proteomes" id="UP000825009"/>
    </source>
</evidence>
<evidence type="ECO:0000256" key="1">
    <source>
        <dbReference type="ARBA" id="ARBA00022801"/>
    </source>
</evidence>
<evidence type="ECO:0000313" key="4">
    <source>
        <dbReference type="EMBL" id="QXT38973.1"/>
    </source>
</evidence>
<dbReference type="GO" id="GO:0006203">
    <property type="term" value="P:dGTP catabolic process"/>
    <property type="evidence" value="ECO:0007669"/>
    <property type="project" value="TreeGrafter"/>
</dbReference>
<dbReference type="InterPro" id="IPR006261">
    <property type="entry name" value="dGTPase"/>
</dbReference>
<dbReference type="GO" id="GO:0008832">
    <property type="term" value="F:dGTPase activity"/>
    <property type="evidence" value="ECO:0007669"/>
    <property type="project" value="TreeGrafter"/>
</dbReference>
<dbReference type="InterPro" id="IPR023023">
    <property type="entry name" value="dNTPase_2"/>
</dbReference>
<dbReference type="NCBIfam" id="TIGR00277">
    <property type="entry name" value="HDIG"/>
    <property type="match status" value="1"/>
</dbReference>
<dbReference type="InterPro" id="IPR006675">
    <property type="entry name" value="HDIG_dom"/>
</dbReference>
<keyword evidence="1 2" id="KW-0378">Hydrolase</keyword>